<dbReference type="RefSeq" id="WP_044191588.1">
    <property type="nucleotide sequence ID" value="NZ_AUAE01000010.1"/>
</dbReference>
<dbReference type="PATRIC" id="fig|1203610.3.peg.3747"/>
<organism evidence="1 2">
    <name type="scientific">Parabacteroides gordonii MS-1 = DSM 23371</name>
    <dbReference type="NCBI Taxonomy" id="1203610"/>
    <lineage>
        <taxon>Bacteria</taxon>
        <taxon>Pseudomonadati</taxon>
        <taxon>Bacteroidota</taxon>
        <taxon>Bacteroidia</taxon>
        <taxon>Bacteroidales</taxon>
        <taxon>Tannerellaceae</taxon>
        <taxon>Parabacteroides</taxon>
    </lineage>
</organism>
<keyword evidence="2" id="KW-1185">Reference proteome</keyword>
<sequence length="51" mass="5630">MAIKIKTIPTLTGQAAIDFEKKAREAEKKRGSVDFTEQKKNAKAILAKAKL</sequence>
<comment type="caution">
    <text evidence="1">The sequence shown here is derived from an EMBL/GenBank/DDBJ whole genome shotgun (WGS) entry which is preliminary data.</text>
</comment>
<name>A0A0F5J9L5_9BACT</name>
<dbReference type="STRING" id="1203610.HMPREF1536_03678"/>
<dbReference type="AlphaFoldDB" id="A0A0F5J9L5"/>
<evidence type="ECO:0000313" key="1">
    <source>
        <dbReference type="EMBL" id="KKB54097.1"/>
    </source>
</evidence>
<reference evidence="1 2" key="1">
    <citation type="submission" date="2013-04" db="EMBL/GenBank/DDBJ databases">
        <title>The Genome Sequence of Parabacteroides gordonii DSM 23371.</title>
        <authorList>
            <consortium name="The Broad Institute Genomics Platform"/>
            <person name="Earl A."/>
            <person name="Ward D."/>
            <person name="Feldgarden M."/>
            <person name="Gevers D."/>
            <person name="Martens E."/>
            <person name="Sakamoto M."/>
            <person name="Benno Y."/>
            <person name="Suzuki N."/>
            <person name="Matsunaga N."/>
            <person name="Koshihara K."/>
            <person name="Seki M."/>
            <person name="Komiya H."/>
            <person name="Walker B."/>
            <person name="Young S."/>
            <person name="Zeng Q."/>
            <person name="Gargeya S."/>
            <person name="Fitzgerald M."/>
            <person name="Haas B."/>
            <person name="Abouelleil A."/>
            <person name="Allen A.W."/>
            <person name="Alvarado L."/>
            <person name="Arachchi H.M."/>
            <person name="Berlin A.M."/>
            <person name="Chapman S.B."/>
            <person name="Gainer-Dewar J."/>
            <person name="Goldberg J."/>
            <person name="Griggs A."/>
            <person name="Gujja S."/>
            <person name="Hansen M."/>
            <person name="Howarth C."/>
            <person name="Imamovic A."/>
            <person name="Ireland A."/>
            <person name="Larimer J."/>
            <person name="McCowan C."/>
            <person name="Murphy C."/>
            <person name="Pearson M."/>
            <person name="Poon T.W."/>
            <person name="Priest M."/>
            <person name="Roberts A."/>
            <person name="Saif S."/>
            <person name="Shea T."/>
            <person name="Sisk P."/>
            <person name="Sykes S."/>
            <person name="Wortman J."/>
            <person name="Nusbaum C."/>
            <person name="Birren B."/>
        </authorList>
    </citation>
    <scope>NUCLEOTIDE SEQUENCE [LARGE SCALE GENOMIC DNA]</scope>
    <source>
        <strain evidence="1 2">MS-1</strain>
    </source>
</reference>
<accession>A0A0F5J9L5</accession>
<proteinExistence type="predicted"/>
<dbReference type="Proteomes" id="UP000033035">
    <property type="component" value="Unassembled WGS sequence"/>
</dbReference>
<dbReference type="EMBL" id="AQHW01000017">
    <property type="protein sequence ID" value="KKB54097.1"/>
    <property type="molecule type" value="Genomic_DNA"/>
</dbReference>
<gene>
    <name evidence="1" type="ORF">HMPREF1536_03678</name>
</gene>
<protein>
    <submittedName>
        <fullName evidence="1">Uncharacterized protein</fullName>
    </submittedName>
</protein>
<evidence type="ECO:0000313" key="2">
    <source>
        <dbReference type="Proteomes" id="UP000033035"/>
    </source>
</evidence>
<dbReference type="HOGENOM" id="CLU_212510_0_0_10"/>